<dbReference type="EMBL" id="OZ034814">
    <property type="protein sequence ID" value="CAL1361525.1"/>
    <property type="molecule type" value="Genomic_DNA"/>
</dbReference>
<name>A0AAV2CYB3_9ROSI</name>
<dbReference type="Proteomes" id="UP001497516">
    <property type="component" value="Chromosome 10"/>
</dbReference>
<evidence type="ECO:0000313" key="1">
    <source>
        <dbReference type="EMBL" id="CAL1361525.1"/>
    </source>
</evidence>
<organism evidence="1 2">
    <name type="scientific">Linum trigynum</name>
    <dbReference type="NCBI Taxonomy" id="586398"/>
    <lineage>
        <taxon>Eukaryota</taxon>
        <taxon>Viridiplantae</taxon>
        <taxon>Streptophyta</taxon>
        <taxon>Embryophyta</taxon>
        <taxon>Tracheophyta</taxon>
        <taxon>Spermatophyta</taxon>
        <taxon>Magnoliopsida</taxon>
        <taxon>eudicotyledons</taxon>
        <taxon>Gunneridae</taxon>
        <taxon>Pentapetalae</taxon>
        <taxon>rosids</taxon>
        <taxon>fabids</taxon>
        <taxon>Malpighiales</taxon>
        <taxon>Linaceae</taxon>
        <taxon>Linum</taxon>
    </lineage>
</organism>
<sequence>MIVVWTGIRKRAGLAVSSDPEKWLVLMWFLWKKRNAQVHNGQKMEENQIAVRAESFLKDYQDHQDYENNMEAIAHATMWSRPPAQTTKINLQLGVVIGWLSVCRLMPNYCHLLLQEKIAGASATRFAVGWGDNYSKHR</sequence>
<protein>
    <submittedName>
        <fullName evidence="1">Uncharacterized protein</fullName>
    </submittedName>
</protein>
<evidence type="ECO:0000313" key="2">
    <source>
        <dbReference type="Proteomes" id="UP001497516"/>
    </source>
</evidence>
<accession>A0AAV2CYB3</accession>
<dbReference type="AlphaFoldDB" id="A0AAV2CYB3"/>
<gene>
    <name evidence="1" type="ORF">LTRI10_LOCUS8895</name>
</gene>
<reference evidence="1 2" key="1">
    <citation type="submission" date="2024-04" db="EMBL/GenBank/DDBJ databases">
        <authorList>
            <person name="Fracassetti M."/>
        </authorList>
    </citation>
    <scope>NUCLEOTIDE SEQUENCE [LARGE SCALE GENOMIC DNA]</scope>
</reference>
<proteinExistence type="predicted"/>
<keyword evidence="2" id="KW-1185">Reference proteome</keyword>